<name>T1HWF4_RHOPR</name>
<dbReference type="Proteomes" id="UP000015103">
    <property type="component" value="Unassembled WGS sequence"/>
</dbReference>
<dbReference type="VEuPathDB" id="VectorBase:RPRC008374"/>
<proteinExistence type="predicted"/>
<dbReference type="InParanoid" id="T1HWF4"/>
<dbReference type="AlphaFoldDB" id="T1HWF4"/>
<evidence type="ECO:0000313" key="2">
    <source>
        <dbReference type="Proteomes" id="UP000015103"/>
    </source>
</evidence>
<keyword evidence="2" id="KW-1185">Reference proteome</keyword>
<organism evidence="1 2">
    <name type="scientific">Rhodnius prolixus</name>
    <name type="common">Triatomid bug</name>
    <dbReference type="NCBI Taxonomy" id="13249"/>
    <lineage>
        <taxon>Eukaryota</taxon>
        <taxon>Metazoa</taxon>
        <taxon>Ecdysozoa</taxon>
        <taxon>Arthropoda</taxon>
        <taxon>Hexapoda</taxon>
        <taxon>Insecta</taxon>
        <taxon>Pterygota</taxon>
        <taxon>Neoptera</taxon>
        <taxon>Paraneoptera</taxon>
        <taxon>Hemiptera</taxon>
        <taxon>Heteroptera</taxon>
        <taxon>Panheteroptera</taxon>
        <taxon>Cimicomorpha</taxon>
        <taxon>Reduviidae</taxon>
        <taxon>Triatominae</taxon>
        <taxon>Rhodnius</taxon>
    </lineage>
</organism>
<sequence length="138" mass="15359">EEALSDDSGHSSETDIDAEVADYKEKVKILNPFGQDRPQPTLQTGGLVTVLLIFIALLSFLGSQALQNNQMITTALLILGCLFWIQSHYGNSWFQSGKEKVQYFFKDVPSPLISTECHMVQTTVPISPNLKLQEPSPY</sequence>
<accession>T1HWF4</accession>
<evidence type="ECO:0000313" key="1">
    <source>
        <dbReference type="EnsemblMetazoa" id="RPRC008374-PA"/>
    </source>
</evidence>
<dbReference type="EnsemblMetazoa" id="RPRC008374-RA">
    <property type="protein sequence ID" value="RPRC008374-PA"/>
    <property type="gene ID" value="RPRC008374"/>
</dbReference>
<protein>
    <submittedName>
        <fullName evidence="1">Uncharacterized protein</fullName>
    </submittedName>
</protein>
<dbReference type="EMBL" id="ACPB03013305">
    <property type="status" value="NOT_ANNOTATED_CDS"/>
    <property type="molecule type" value="Genomic_DNA"/>
</dbReference>
<dbReference type="HOGENOM" id="CLU_1860288_0_0_1"/>
<reference evidence="1" key="1">
    <citation type="submission" date="2015-05" db="UniProtKB">
        <authorList>
            <consortium name="EnsemblMetazoa"/>
        </authorList>
    </citation>
    <scope>IDENTIFICATION</scope>
</reference>